<keyword evidence="1" id="KW-1133">Transmembrane helix</keyword>
<keyword evidence="4" id="KW-1185">Reference proteome</keyword>
<reference evidence="3 4" key="1">
    <citation type="submission" date="2020-08" db="EMBL/GenBank/DDBJ databases">
        <title>Genomic Encyclopedia of Type Strains, Phase IV (KMG-IV): sequencing the most valuable type-strain genomes for metagenomic binning, comparative biology and taxonomic classification.</title>
        <authorList>
            <person name="Goeker M."/>
        </authorList>
    </citation>
    <scope>NUCLEOTIDE SEQUENCE [LARGE SCALE GENOMIC DNA]</scope>
    <source>
        <strain evidence="3 4">DSM 29514</strain>
    </source>
</reference>
<organism evidence="3 4">
    <name type="scientific">Rhizobium rhizoryzae</name>
    <dbReference type="NCBI Taxonomy" id="451876"/>
    <lineage>
        <taxon>Bacteria</taxon>
        <taxon>Pseudomonadati</taxon>
        <taxon>Pseudomonadota</taxon>
        <taxon>Alphaproteobacteria</taxon>
        <taxon>Hyphomicrobiales</taxon>
        <taxon>Rhizobiaceae</taxon>
        <taxon>Rhizobium/Agrobacterium group</taxon>
        <taxon>Rhizobium</taxon>
    </lineage>
</organism>
<feature type="transmembrane region" description="Helical" evidence="1">
    <location>
        <begin position="38"/>
        <end position="55"/>
    </location>
</feature>
<gene>
    <name evidence="3" type="ORF">GGQ72_000209</name>
</gene>
<dbReference type="Pfam" id="PF14378">
    <property type="entry name" value="PAP2_3"/>
    <property type="match status" value="1"/>
</dbReference>
<evidence type="ECO:0000313" key="4">
    <source>
        <dbReference type="Proteomes" id="UP000519897"/>
    </source>
</evidence>
<keyword evidence="1" id="KW-0812">Transmembrane</keyword>
<dbReference type="InterPro" id="IPR000326">
    <property type="entry name" value="PAP2/HPO"/>
</dbReference>
<dbReference type="InterPro" id="IPR026841">
    <property type="entry name" value="Aur1/Ipt1"/>
</dbReference>
<evidence type="ECO:0000256" key="1">
    <source>
        <dbReference type="SAM" id="Phobius"/>
    </source>
</evidence>
<dbReference type="SMART" id="SM00014">
    <property type="entry name" value="acidPPc"/>
    <property type="match status" value="1"/>
</dbReference>
<dbReference type="Proteomes" id="UP000519897">
    <property type="component" value="Unassembled WGS sequence"/>
</dbReference>
<proteinExistence type="predicted"/>
<feature type="transmembrane region" description="Helical" evidence="1">
    <location>
        <begin position="220"/>
        <end position="242"/>
    </location>
</feature>
<evidence type="ECO:0000313" key="3">
    <source>
        <dbReference type="EMBL" id="MBB4141710.1"/>
    </source>
</evidence>
<dbReference type="AlphaFoldDB" id="A0A7W6LC70"/>
<feature type="transmembrane region" description="Helical" evidence="1">
    <location>
        <begin position="153"/>
        <end position="173"/>
    </location>
</feature>
<accession>A0A7W6LC70</accession>
<feature type="transmembrane region" description="Helical" evidence="1">
    <location>
        <begin position="126"/>
        <end position="146"/>
    </location>
</feature>
<feature type="transmembrane region" description="Helical" evidence="1">
    <location>
        <begin position="67"/>
        <end position="86"/>
    </location>
</feature>
<dbReference type="RefSeq" id="WP_062554034.1">
    <property type="nucleotide sequence ID" value="NZ_CP049250.1"/>
</dbReference>
<dbReference type="EMBL" id="JACIEC010000001">
    <property type="protein sequence ID" value="MBB4141710.1"/>
    <property type="molecule type" value="Genomic_DNA"/>
</dbReference>
<feature type="domain" description="Phosphatidic acid phosphatase type 2/haloperoxidase" evidence="2">
    <location>
        <begin position="176"/>
        <end position="288"/>
    </location>
</feature>
<keyword evidence="1" id="KW-0472">Membrane</keyword>
<feature type="transmembrane region" description="Helical" evidence="1">
    <location>
        <begin position="7"/>
        <end position="26"/>
    </location>
</feature>
<feature type="transmembrane region" description="Helical" evidence="1">
    <location>
        <begin position="249"/>
        <end position="267"/>
    </location>
</feature>
<protein>
    <submittedName>
        <fullName evidence="3">Membrane-associated phospholipid phosphatase</fullName>
    </submittedName>
</protein>
<evidence type="ECO:0000259" key="2">
    <source>
        <dbReference type="SMART" id="SM00014"/>
    </source>
</evidence>
<comment type="caution">
    <text evidence="3">The sequence shown here is derived from an EMBL/GenBank/DDBJ whole genome shotgun (WGS) entry which is preliminary data.</text>
</comment>
<dbReference type="GO" id="GO:0016020">
    <property type="term" value="C:membrane"/>
    <property type="evidence" value="ECO:0007669"/>
    <property type="project" value="UniProtKB-SubCell"/>
</dbReference>
<name>A0A7W6LC70_9HYPH</name>
<sequence length="314" mass="34720">MNKPRFLLISLVLVSHVLVFGLARLLSMKIDFEPLLNLYGLIIVVFGSGILYASLRNMPPLRMALECVAYGFILTVPAAIATYLAIKVNMPLADEALVRMDAALHFDWHAFIRFIDERRLLAMSLAAAYFSFSFQLLGIPLLLVMFGRGPRAYAMVASYGLICFVASLISIWYPALGTYVVYGVSQEQLSHINAEFGFYFLQQFNAVRSDPDFVFSINRLAGILTFPSVHAAVAALCAWAMWDVKWLRYPFAVWNSMMAISAVSHANHYLVDVIAGVGVAGLVIAVVSMICGSQLTRAHTRSIFKGPLPVSSIH</sequence>
<feature type="transmembrane region" description="Helical" evidence="1">
    <location>
        <begin position="273"/>
        <end position="295"/>
    </location>
</feature>